<protein>
    <submittedName>
        <fullName evidence="2">Uncharacterized protein</fullName>
    </submittedName>
</protein>
<organism evidence="2 3">
    <name type="scientific">Tritrichomonas musculus</name>
    <dbReference type="NCBI Taxonomy" id="1915356"/>
    <lineage>
        <taxon>Eukaryota</taxon>
        <taxon>Metamonada</taxon>
        <taxon>Parabasalia</taxon>
        <taxon>Tritrichomonadida</taxon>
        <taxon>Tritrichomonadidae</taxon>
        <taxon>Tritrichomonas</taxon>
    </lineage>
</organism>
<dbReference type="EMBL" id="JAPFFF010000001">
    <property type="protein sequence ID" value="KAK8900000.1"/>
    <property type="molecule type" value="Genomic_DNA"/>
</dbReference>
<evidence type="ECO:0000313" key="3">
    <source>
        <dbReference type="Proteomes" id="UP001470230"/>
    </source>
</evidence>
<reference evidence="2 3" key="1">
    <citation type="submission" date="2024-04" db="EMBL/GenBank/DDBJ databases">
        <title>Tritrichomonas musculus Genome.</title>
        <authorList>
            <person name="Alves-Ferreira E."/>
            <person name="Grigg M."/>
            <person name="Lorenzi H."/>
            <person name="Galac M."/>
        </authorList>
    </citation>
    <scope>NUCLEOTIDE SEQUENCE [LARGE SCALE GENOMIC DNA]</scope>
    <source>
        <strain evidence="2 3">EAF2021</strain>
    </source>
</reference>
<gene>
    <name evidence="2" type="ORF">M9Y10_002323</name>
</gene>
<name>A0ABR2L9H0_9EUKA</name>
<comment type="caution">
    <text evidence="2">The sequence shown here is derived from an EMBL/GenBank/DDBJ whole genome shotgun (WGS) entry which is preliminary data.</text>
</comment>
<evidence type="ECO:0000256" key="1">
    <source>
        <dbReference type="SAM" id="MobiDB-lite"/>
    </source>
</evidence>
<sequence>MRAGKKEKVILYLKNNQMNWTDFTQQTIKLRDKTNEKIRLLGNRYYIIKTLFDKYNFKRDDIFLIGKELENEYKDVKENIHLQNQLRRMKEALYCWYTEHFFDELFQPNSVILKRMIAIRKNAPPASYKAKTKSHTTTQQKTIRKKRKANKTNETPKTNDVPQIVINQEVDSFDFSNLNSENKFDAEIGSVHANDNFNFNNFLNF</sequence>
<dbReference type="Proteomes" id="UP001470230">
    <property type="component" value="Unassembled WGS sequence"/>
</dbReference>
<accession>A0ABR2L9H0</accession>
<proteinExistence type="predicted"/>
<keyword evidence="3" id="KW-1185">Reference proteome</keyword>
<evidence type="ECO:0000313" key="2">
    <source>
        <dbReference type="EMBL" id="KAK8900000.1"/>
    </source>
</evidence>
<feature type="region of interest" description="Disordered" evidence="1">
    <location>
        <begin position="127"/>
        <end position="159"/>
    </location>
</feature>